<feature type="domain" description="Sulfotransferase" evidence="4">
    <location>
        <begin position="28"/>
        <end position="205"/>
    </location>
</feature>
<gene>
    <name evidence="5" type="ORF">VitviT2T_020202</name>
</gene>
<dbReference type="PANTHER" id="PTHR11783">
    <property type="entry name" value="SULFOTRANSFERASE SULT"/>
    <property type="match status" value="1"/>
</dbReference>
<evidence type="ECO:0000313" key="5">
    <source>
        <dbReference type="EMBL" id="WKA01958.1"/>
    </source>
</evidence>
<accession>A0ABY9D340</accession>
<comment type="similarity">
    <text evidence="1 3">Belongs to the sulfotransferase 1 family.</text>
</comment>
<proteinExistence type="inferred from homology"/>
<dbReference type="Pfam" id="PF00685">
    <property type="entry name" value="Sulfotransfer_1"/>
    <property type="match status" value="1"/>
</dbReference>
<organism evidence="5 6">
    <name type="scientific">Vitis vinifera</name>
    <name type="common">Grape</name>
    <dbReference type="NCBI Taxonomy" id="29760"/>
    <lineage>
        <taxon>Eukaryota</taxon>
        <taxon>Viridiplantae</taxon>
        <taxon>Streptophyta</taxon>
        <taxon>Embryophyta</taxon>
        <taxon>Tracheophyta</taxon>
        <taxon>Spermatophyta</taxon>
        <taxon>Magnoliopsida</taxon>
        <taxon>eudicotyledons</taxon>
        <taxon>Gunneridae</taxon>
        <taxon>Pentapetalae</taxon>
        <taxon>rosids</taxon>
        <taxon>Vitales</taxon>
        <taxon>Vitaceae</taxon>
        <taxon>Viteae</taxon>
        <taxon>Vitis</taxon>
    </lineage>
</organism>
<reference evidence="5 6" key="1">
    <citation type="journal article" date="2023" name="Hortic Res">
        <title>The complete reference genome for grapevine (Vitis vinifera L.) genetics and breeding.</title>
        <authorList>
            <person name="Shi X."/>
            <person name="Cao S."/>
            <person name="Wang X."/>
            <person name="Huang S."/>
            <person name="Wang Y."/>
            <person name="Liu Z."/>
            <person name="Liu W."/>
            <person name="Leng X."/>
            <person name="Peng Y."/>
            <person name="Wang N."/>
            <person name="Wang Y."/>
            <person name="Ma Z."/>
            <person name="Xu X."/>
            <person name="Zhang F."/>
            <person name="Xue H."/>
            <person name="Zhong H."/>
            <person name="Wang Y."/>
            <person name="Zhang K."/>
            <person name="Velt A."/>
            <person name="Avia K."/>
            <person name="Holtgrawe D."/>
            <person name="Grimplet J."/>
            <person name="Matus J.T."/>
            <person name="Ware D."/>
            <person name="Wu X."/>
            <person name="Wang H."/>
            <person name="Liu C."/>
            <person name="Fang Y."/>
            <person name="Rustenholz C."/>
            <person name="Cheng Z."/>
            <person name="Xiao H."/>
            <person name="Zhou Y."/>
        </authorList>
    </citation>
    <scope>NUCLEOTIDE SEQUENCE [LARGE SCALE GENOMIC DNA]</scope>
    <source>
        <strain evidence="6">cv. Pinot noir / PN40024</strain>
        <tissue evidence="5">Leaf</tissue>
    </source>
</reference>
<sequence>MGFFFYQYQGCWIQGIISFHRNFHAKATDFLLCTLPKSGTTWLKALAFSIVNRDHYAPAQTPLHTSSPRALVPCCKFHIFENDQNSINLDGLPSPRIFATHAPYSLLPHSVKDSNCRIVYICRNPLDQFISHWHFVDSIGTQSPGDVKATSYEDALEMFCEGVNAFGPIWDHVLGYWKESKERPDKVLFLTYEDLKEDAIPHIKRRRRRRRRRRNIVCTSLTFFLMDPSNYLSKFCKAIF</sequence>
<dbReference type="Proteomes" id="UP001227230">
    <property type="component" value="Chromosome 13"/>
</dbReference>
<keyword evidence="6" id="KW-1185">Reference proteome</keyword>
<dbReference type="EMBL" id="CP126660">
    <property type="protein sequence ID" value="WKA01958.1"/>
    <property type="molecule type" value="Genomic_DNA"/>
</dbReference>
<protein>
    <recommendedName>
        <fullName evidence="3">Sulfotransferase</fullName>
        <ecNumber evidence="3">2.8.2.-</ecNumber>
    </recommendedName>
</protein>
<evidence type="ECO:0000256" key="2">
    <source>
        <dbReference type="ARBA" id="ARBA00022679"/>
    </source>
</evidence>
<evidence type="ECO:0000256" key="3">
    <source>
        <dbReference type="RuleBase" id="RU361155"/>
    </source>
</evidence>
<evidence type="ECO:0000313" key="6">
    <source>
        <dbReference type="Proteomes" id="UP001227230"/>
    </source>
</evidence>
<dbReference type="InterPro" id="IPR000863">
    <property type="entry name" value="Sulfotransferase_dom"/>
</dbReference>
<name>A0ABY9D340_VITVI</name>
<dbReference type="SUPFAM" id="SSF52540">
    <property type="entry name" value="P-loop containing nucleoside triphosphate hydrolases"/>
    <property type="match status" value="1"/>
</dbReference>
<dbReference type="InterPro" id="IPR027417">
    <property type="entry name" value="P-loop_NTPase"/>
</dbReference>
<dbReference type="Gene3D" id="3.40.50.300">
    <property type="entry name" value="P-loop containing nucleotide triphosphate hydrolases"/>
    <property type="match status" value="1"/>
</dbReference>
<dbReference type="EC" id="2.8.2.-" evidence="3"/>
<keyword evidence="2 3" id="KW-0808">Transferase</keyword>
<evidence type="ECO:0000256" key="1">
    <source>
        <dbReference type="ARBA" id="ARBA00005771"/>
    </source>
</evidence>
<evidence type="ECO:0000259" key="4">
    <source>
        <dbReference type="Pfam" id="PF00685"/>
    </source>
</evidence>